<reference evidence="1" key="1">
    <citation type="submission" date="2016-05" db="EMBL/GenBank/DDBJ databases">
        <authorList>
            <person name="Lavstsen T."/>
            <person name="Jespersen J.S."/>
        </authorList>
    </citation>
    <scope>NUCLEOTIDE SEQUENCE</scope>
    <source>
        <tissue evidence="1">Brain</tissue>
    </source>
</reference>
<evidence type="ECO:0000313" key="1">
    <source>
        <dbReference type="EMBL" id="SBP06956.1"/>
    </source>
</evidence>
<name>A0A1A7WMX3_9TELE</name>
<dbReference type="EMBL" id="HADW01005556">
    <property type="protein sequence ID" value="SBP06956.1"/>
    <property type="molecule type" value="Transcribed_RNA"/>
</dbReference>
<reference evidence="1" key="2">
    <citation type="submission" date="2016-06" db="EMBL/GenBank/DDBJ databases">
        <title>The genome of a short-lived fish provides insights into sex chromosome evolution and the genetic control of aging.</title>
        <authorList>
            <person name="Reichwald K."/>
            <person name="Felder M."/>
            <person name="Petzold A."/>
            <person name="Koch P."/>
            <person name="Groth M."/>
            <person name="Platzer M."/>
        </authorList>
    </citation>
    <scope>NUCLEOTIDE SEQUENCE</scope>
    <source>
        <tissue evidence="1">Brain</tissue>
    </source>
</reference>
<organism evidence="1">
    <name type="scientific">Iconisemion striatum</name>
    <dbReference type="NCBI Taxonomy" id="60296"/>
    <lineage>
        <taxon>Eukaryota</taxon>
        <taxon>Metazoa</taxon>
        <taxon>Chordata</taxon>
        <taxon>Craniata</taxon>
        <taxon>Vertebrata</taxon>
        <taxon>Euteleostomi</taxon>
        <taxon>Actinopterygii</taxon>
        <taxon>Neopterygii</taxon>
        <taxon>Teleostei</taxon>
        <taxon>Neoteleostei</taxon>
        <taxon>Acanthomorphata</taxon>
        <taxon>Ovalentaria</taxon>
        <taxon>Atherinomorphae</taxon>
        <taxon>Cyprinodontiformes</taxon>
        <taxon>Nothobranchiidae</taxon>
        <taxon>Iconisemion</taxon>
    </lineage>
</organism>
<gene>
    <name evidence="1" type="primary">Nfu_g_1_009133</name>
</gene>
<feature type="non-terminal residue" evidence="1">
    <location>
        <position position="33"/>
    </location>
</feature>
<accession>A0A1A7WMX3</accession>
<proteinExistence type="predicted"/>
<sequence>MAATQEQCSFETPLASTLDDLDLGFSFRHEQIE</sequence>
<dbReference type="AlphaFoldDB" id="A0A1A7WMX3"/>
<protein>
    <submittedName>
        <fullName evidence="1">Uncharacterized protein</fullName>
    </submittedName>
</protein>